<evidence type="ECO:0000313" key="2">
    <source>
        <dbReference type="EMBL" id="TDQ51059.1"/>
    </source>
</evidence>
<dbReference type="Proteomes" id="UP000295375">
    <property type="component" value="Unassembled WGS sequence"/>
</dbReference>
<dbReference type="EMBL" id="SNYM01000001">
    <property type="protein sequence ID" value="TDQ51059.1"/>
    <property type="molecule type" value="Genomic_DNA"/>
</dbReference>
<accession>A0A4R6UYC1</accession>
<dbReference type="AlphaFoldDB" id="A0A4R6UYC1"/>
<dbReference type="OrthoDB" id="9795854at2"/>
<dbReference type="Pfam" id="PF04246">
    <property type="entry name" value="RseC_MucC"/>
    <property type="match status" value="1"/>
</dbReference>
<name>A0A4R6UYC1_9GAMM</name>
<dbReference type="PIRSF" id="PIRSF004923">
    <property type="entry name" value="RseC"/>
    <property type="match status" value="1"/>
</dbReference>
<gene>
    <name evidence="2" type="ORF">EV696_10128</name>
</gene>
<keyword evidence="1" id="KW-0812">Transmembrane</keyword>
<dbReference type="PANTHER" id="PTHR35867:SF1">
    <property type="entry name" value="PROTEIN RSEC"/>
    <property type="match status" value="1"/>
</dbReference>
<dbReference type="PANTHER" id="PTHR35867">
    <property type="entry name" value="PROTEIN RSEC"/>
    <property type="match status" value="1"/>
</dbReference>
<dbReference type="InterPro" id="IPR007359">
    <property type="entry name" value="SigmaE_reg_RseC_MucC"/>
</dbReference>
<sequence>MIEQSVLVVETGAGYVRVRAQNQSECARCAEGNGCGGATFARLFGDKITELAVPCDEPFEVGDRVQLGVEESFLVRASLRQYGLPLLMVLLMALLGSVLRLAEWQIVLLSLLALLTSVFYTRLRALEYERAVHILGKSSDPDCGLARSL</sequence>
<proteinExistence type="predicted"/>
<dbReference type="RefSeq" id="WP_133586918.1">
    <property type="nucleotide sequence ID" value="NZ_CP037953.1"/>
</dbReference>
<feature type="transmembrane region" description="Helical" evidence="1">
    <location>
        <begin position="105"/>
        <end position="123"/>
    </location>
</feature>
<feature type="transmembrane region" description="Helical" evidence="1">
    <location>
        <begin position="82"/>
        <end position="99"/>
    </location>
</feature>
<organism evidence="2 3">
    <name type="scientific">Permianibacter aggregans</name>
    <dbReference type="NCBI Taxonomy" id="1510150"/>
    <lineage>
        <taxon>Bacteria</taxon>
        <taxon>Pseudomonadati</taxon>
        <taxon>Pseudomonadota</taxon>
        <taxon>Gammaproteobacteria</taxon>
        <taxon>Pseudomonadales</taxon>
        <taxon>Pseudomonadaceae</taxon>
        <taxon>Permianibacter</taxon>
    </lineage>
</organism>
<comment type="caution">
    <text evidence="2">The sequence shown here is derived from an EMBL/GenBank/DDBJ whole genome shotgun (WGS) entry which is preliminary data.</text>
</comment>
<keyword evidence="1" id="KW-0472">Membrane</keyword>
<evidence type="ECO:0000313" key="3">
    <source>
        <dbReference type="Proteomes" id="UP000295375"/>
    </source>
</evidence>
<protein>
    <submittedName>
        <fullName evidence="2">RseC/MucC-like positive regulator of sigma(E)</fullName>
    </submittedName>
</protein>
<reference evidence="2 3" key="1">
    <citation type="submission" date="2019-03" db="EMBL/GenBank/DDBJ databases">
        <title>Genomic Encyclopedia of Type Strains, Phase IV (KMG-IV): sequencing the most valuable type-strain genomes for metagenomic binning, comparative biology and taxonomic classification.</title>
        <authorList>
            <person name="Goeker M."/>
        </authorList>
    </citation>
    <scope>NUCLEOTIDE SEQUENCE [LARGE SCALE GENOMIC DNA]</scope>
    <source>
        <strain evidence="2 3">DSM 103792</strain>
    </source>
</reference>
<dbReference type="InterPro" id="IPR026268">
    <property type="entry name" value="RseC"/>
</dbReference>
<keyword evidence="1" id="KW-1133">Transmembrane helix</keyword>
<keyword evidence="3" id="KW-1185">Reference proteome</keyword>
<evidence type="ECO:0000256" key="1">
    <source>
        <dbReference type="SAM" id="Phobius"/>
    </source>
</evidence>